<dbReference type="GO" id="GO:0005524">
    <property type="term" value="F:ATP binding"/>
    <property type="evidence" value="ECO:0007669"/>
    <property type="project" value="UniProtKB-KW"/>
</dbReference>
<dbReference type="SUPFAM" id="SSF52540">
    <property type="entry name" value="P-loop containing nucleoside triphosphate hydrolases"/>
    <property type="match status" value="1"/>
</dbReference>
<dbReference type="GO" id="GO:0017111">
    <property type="term" value="F:ribonucleoside triphosphate phosphatase activity"/>
    <property type="evidence" value="ECO:0007669"/>
    <property type="project" value="UniProtKB-EC"/>
</dbReference>
<reference evidence="4 5" key="1">
    <citation type="submission" date="2018-03" db="EMBL/GenBank/DDBJ databases">
        <title>Genome sequence of Clostridium liquoris DSM 100320.</title>
        <authorList>
            <person name="Poehlein A."/>
            <person name="Daniel R."/>
        </authorList>
    </citation>
    <scope>NUCLEOTIDE SEQUENCE [LARGE SCALE GENOMIC DNA]</scope>
    <source>
        <strain evidence="4 5">DSM 100320</strain>
    </source>
</reference>
<comment type="caution">
    <text evidence="4">The sequence shown here is derived from an EMBL/GenBank/DDBJ whole genome shotgun (WGS) entry which is preliminary data.</text>
</comment>
<dbReference type="RefSeq" id="WP_106064608.1">
    <property type="nucleotide sequence ID" value="NZ_PVXO01000068.1"/>
</dbReference>
<dbReference type="EMBL" id="PVXO01000068">
    <property type="protein sequence ID" value="PRR77165.1"/>
    <property type="molecule type" value="Genomic_DNA"/>
</dbReference>
<evidence type="ECO:0000313" key="4">
    <source>
        <dbReference type="EMBL" id="PRR77165.1"/>
    </source>
</evidence>
<gene>
    <name evidence="4" type="ORF">CLLI_25770</name>
</gene>
<dbReference type="InterPro" id="IPR027417">
    <property type="entry name" value="P-loop_NTPase"/>
</dbReference>
<protein>
    <submittedName>
        <fullName evidence="4">Nucleoside-triphosphatase THEP1</fullName>
        <ecNumber evidence="4">3.6.1.15</ecNumber>
    </submittedName>
</protein>
<keyword evidence="3" id="KW-0067">ATP-binding</keyword>
<dbReference type="OrthoDB" id="47144at2"/>
<dbReference type="Pfam" id="PF03266">
    <property type="entry name" value="NTPase_1"/>
    <property type="match status" value="1"/>
</dbReference>
<dbReference type="Gene3D" id="3.40.50.300">
    <property type="entry name" value="P-loop containing nucleotide triphosphate hydrolases"/>
    <property type="match status" value="1"/>
</dbReference>
<evidence type="ECO:0000256" key="2">
    <source>
        <dbReference type="ARBA" id="ARBA00022801"/>
    </source>
</evidence>
<sequence length="184" mass="20509">MYNIFLTGEKGIGKTTIINKILSRINCEADGYTVKPIIEGTLKHFYITSIKDDAKKALMATGDTTKRKIINIYGDSLNKFGTELVNNSVNTKDIIILDEIGFIESKCSNFKNSIINALNSNKIVIGVLKEFNGDFINSIKKREDVILFTVSEKNRDELPGVILNILTRRGDTNDSTCKKSSSYS</sequence>
<dbReference type="InterPro" id="IPR004948">
    <property type="entry name" value="Nuc-triphosphatase_THEP1"/>
</dbReference>
<keyword evidence="1" id="KW-0547">Nucleotide-binding</keyword>
<name>A0A2T0B0Q4_9CLOT</name>
<evidence type="ECO:0000313" key="5">
    <source>
        <dbReference type="Proteomes" id="UP000239706"/>
    </source>
</evidence>
<dbReference type="EC" id="3.6.1.15" evidence="4"/>
<dbReference type="PANTHER" id="PTHR43146">
    <property type="entry name" value="CANCER-RELATED NUCLEOSIDE-TRIPHOSPHATASE"/>
    <property type="match status" value="1"/>
</dbReference>
<dbReference type="AlphaFoldDB" id="A0A2T0B0Q4"/>
<dbReference type="PANTHER" id="PTHR43146:SF1">
    <property type="entry name" value="CANCER-RELATED NUCLEOSIDE-TRIPHOSPHATASE"/>
    <property type="match status" value="1"/>
</dbReference>
<dbReference type="Proteomes" id="UP000239706">
    <property type="component" value="Unassembled WGS sequence"/>
</dbReference>
<evidence type="ECO:0000256" key="3">
    <source>
        <dbReference type="ARBA" id="ARBA00022840"/>
    </source>
</evidence>
<organism evidence="4 5">
    <name type="scientific">Clostridium liquoris</name>
    <dbReference type="NCBI Taxonomy" id="1289519"/>
    <lineage>
        <taxon>Bacteria</taxon>
        <taxon>Bacillati</taxon>
        <taxon>Bacillota</taxon>
        <taxon>Clostridia</taxon>
        <taxon>Eubacteriales</taxon>
        <taxon>Clostridiaceae</taxon>
        <taxon>Clostridium</taxon>
    </lineage>
</organism>
<proteinExistence type="predicted"/>
<keyword evidence="5" id="KW-1185">Reference proteome</keyword>
<accession>A0A2T0B0Q4</accession>
<evidence type="ECO:0000256" key="1">
    <source>
        <dbReference type="ARBA" id="ARBA00022741"/>
    </source>
</evidence>
<keyword evidence="2 4" id="KW-0378">Hydrolase</keyword>